<dbReference type="InterPro" id="IPR023033">
    <property type="entry name" value="Ala_tRNA_ligase_euk/bac"/>
</dbReference>
<feature type="domain" description="Alanyl-transfer RNA synthetases family profile" evidence="15">
    <location>
        <begin position="24"/>
        <end position="767"/>
    </location>
</feature>
<comment type="similarity">
    <text evidence="1">Belongs to the class-II aminoacyl-tRNA synthetase family. Alax-L subfamily.</text>
</comment>
<dbReference type="NCBIfam" id="TIGR00344">
    <property type="entry name" value="alaS"/>
    <property type="match status" value="1"/>
</dbReference>
<dbReference type="GO" id="GO:0006419">
    <property type="term" value="P:alanyl-tRNA aminoacylation"/>
    <property type="evidence" value="ECO:0007669"/>
    <property type="project" value="InterPro"/>
</dbReference>
<organism evidence="16 17">
    <name type="scientific">Plakobranchus ocellatus</name>
    <dbReference type="NCBI Taxonomy" id="259542"/>
    <lineage>
        <taxon>Eukaryota</taxon>
        <taxon>Metazoa</taxon>
        <taxon>Spiralia</taxon>
        <taxon>Lophotrochozoa</taxon>
        <taxon>Mollusca</taxon>
        <taxon>Gastropoda</taxon>
        <taxon>Heterobranchia</taxon>
        <taxon>Euthyneura</taxon>
        <taxon>Panpulmonata</taxon>
        <taxon>Sacoglossa</taxon>
        <taxon>Placobranchoidea</taxon>
        <taxon>Plakobranchidae</taxon>
        <taxon>Plakobranchus</taxon>
    </lineage>
</organism>
<feature type="binding site" evidence="14">
    <location>
        <position position="617"/>
    </location>
    <ligand>
        <name>Zn(2+)</name>
        <dbReference type="ChEBI" id="CHEBI:29105"/>
    </ligand>
</feature>
<comment type="function">
    <text evidence="14">Catalyzes the attachment of alanine to tRNA(Ala) in a two-step reaction: alanine is first activated by ATP to form Ala-AMP and then transferred to the acceptor end of tRNA(Ala). Also edits incorrectly charged tRNA(Ala) via its editing domain.</text>
</comment>
<keyword evidence="8 14" id="KW-0862">Zinc</keyword>
<comment type="caution">
    <text evidence="16">The sequence shown here is derived from an EMBL/GenBank/DDBJ whole genome shotgun (WGS) entry which is preliminary data.</text>
</comment>
<dbReference type="PRINTS" id="PR00980">
    <property type="entry name" value="TRNASYNTHALA"/>
</dbReference>
<dbReference type="AlphaFoldDB" id="A0AAV3YSM2"/>
<protein>
    <recommendedName>
        <fullName evidence="3">Alanine--tRNA ligase</fullName>
        <ecNumber evidence="2">6.1.1.7</ecNumber>
    </recommendedName>
</protein>
<evidence type="ECO:0000256" key="7">
    <source>
        <dbReference type="ARBA" id="ARBA00022741"/>
    </source>
</evidence>
<dbReference type="InterPro" id="IPR002318">
    <property type="entry name" value="Ala-tRNA-lgiase_IIc"/>
</dbReference>
<dbReference type="GO" id="GO:0000049">
    <property type="term" value="F:tRNA binding"/>
    <property type="evidence" value="ECO:0007669"/>
    <property type="project" value="UniProtKB-KW"/>
</dbReference>
<keyword evidence="6 14" id="KW-0479">Metal-binding</keyword>
<dbReference type="Proteomes" id="UP000735302">
    <property type="component" value="Unassembled WGS sequence"/>
</dbReference>
<keyword evidence="5 14" id="KW-0436">Ligase</keyword>
<dbReference type="FunFam" id="3.30.930.10:FF:000011">
    <property type="entry name" value="Alanine--tRNA ligase, cytoplasmic"/>
    <property type="match status" value="1"/>
</dbReference>
<proteinExistence type="inferred from homology"/>
<keyword evidence="7 14" id="KW-0547">Nucleotide-binding</keyword>
<keyword evidence="10 14" id="KW-0694">RNA-binding</keyword>
<evidence type="ECO:0000313" key="16">
    <source>
        <dbReference type="EMBL" id="GFN85936.1"/>
    </source>
</evidence>
<comment type="cofactor">
    <cofactor evidence="14">
        <name>Zn(2+)</name>
        <dbReference type="ChEBI" id="CHEBI:29105"/>
    </cofactor>
    <text evidence="14">Binds 1 zinc ion per subunit.</text>
</comment>
<evidence type="ECO:0000256" key="2">
    <source>
        <dbReference type="ARBA" id="ARBA00013168"/>
    </source>
</evidence>
<dbReference type="PROSITE" id="PS50860">
    <property type="entry name" value="AA_TRNA_LIGASE_II_ALA"/>
    <property type="match status" value="1"/>
</dbReference>
<dbReference type="GO" id="GO:0008270">
    <property type="term" value="F:zinc ion binding"/>
    <property type="evidence" value="ECO:0007669"/>
    <property type="project" value="UniProtKB-UniRule"/>
</dbReference>
<dbReference type="FunFam" id="3.30.980.10:FF:000004">
    <property type="entry name" value="Alanine--tRNA ligase, cytoplasmic"/>
    <property type="match status" value="1"/>
</dbReference>
<dbReference type="InterPro" id="IPR050058">
    <property type="entry name" value="Ala-tRNA_ligase"/>
</dbReference>
<feature type="binding site" evidence="14">
    <location>
        <position position="724"/>
    </location>
    <ligand>
        <name>Zn(2+)</name>
        <dbReference type="ChEBI" id="CHEBI:29105"/>
    </ligand>
</feature>
<dbReference type="Gene3D" id="2.40.30.130">
    <property type="match status" value="1"/>
</dbReference>
<keyword evidence="17" id="KW-1185">Reference proteome</keyword>
<dbReference type="PANTHER" id="PTHR11777">
    <property type="entry name" value="ALANYL-TRNA SYNTHETASE"/>
    <property type="match status" value="1"/>
</dbReference>
<evidence type="ECO:0000256" key="12">
    <source>
        <dbReference type="ARBA" id="ARBA00023146"/>
    </source>
</evidence>
<dbReference type="InterPro" id="IPR018162">
    <property type="entry name" value="Ala-tRNA-ligase_IIc_anticod-bd"/>
</dbReference>
<dbReference type="InterPro" id="IPR012947">
    <property type="entry name" value="tRNA_SAD"/>
</dbReference>
<dbReference type="Gene3D" id="3.30.980.10">
    <property type="entry name" value="Threonyl-trna Synthetase, Chain A, domain 2"/>
    <property type="match status" value="1"/>
</dbReference>
<dbReference type="CDD" id="cd00673">
    <property type="entry name" value="AlaRS_core"/>
    <property type="match status" value="1"/>
</dbReference>
<name>A0AAV3YSM2_9GAST</name>
<feature type="binding site" evidence="14">
    <location>
        <position position="621"/>
    </location>
    <ligand>
        <name>Zn(2+)</name>
        <dbReference type="ChEBI" id="CHEBI:29105"/>
    </ligand>
</feature>
<keyword evidence="11 14" id="KW-0648">Protein biosynthesis</keyword>
<dbReference type="GO" id="GO:0005739">
    <property type="term" value="C:mitochondrion"/>
    <property type="evidence" value="ECO:0007669"/>
    <property type="project" value="TreeGrafter"/>
</dbReference>
<dbReference type="SMART" id="SM00863">
    <property type="entry name" value="tRNA_SAD"/>
    <property type="match status" value="1"/>
</dbReference>
<dbReference type="EC" id="6.1.1.7" evidence="2"/>
<dbReference type="GO" id="GO:0002161">
    <property type="term" value="F:aminoacyl-tRNA deacylase activity"/>
    <property type="evidence" value="ECO:0007669"/>
    <property type="project" value="TreeGrafter"/>
</dbReference>
<comment type="subunit">
    <text evidence="14">Monomer.</text>
</comment>
<keyword evidence="12 14" id="KW-0030">Aminoacyl-tRNA synthetase</keyword>
<dbReference type="Pfam" id="PF01411">
    <property type="entry name" value="tRNA-synt_2c"/>
    <property type="match status" value="1"/>
</dbReference>
<evidence type="ECO:0000256" key="6">
    <source>
        <dbReference type="ARBA" id="ARBA00022723"/>
    </source>
</evidence>
<dbReference type="GO" id="GO:0005524">
    <property type="term" value="F:ATP binding"/>
    <property type="evidence" value="ECO:0007669"/>
    <property type="project" value="UniProtKB-UniRule"/>
</dbReference>
<dbReference type="SUPFAM" id="SSF50447">
    <property type="entry name" value="Translation proteins"/>
    <property type="match status" value="1"/>
</dbReference>
<dbReference type="PANTHER" id="PTHR11777:SF9">
    <property type="entry name" value="ALANINE--TRNA LIGASE, CYTOPLASMIC"/>
    <property type="match status" value="1"/>
</dbReference>
<evidence type="ECO:0000256" key="4">
    <source>
        <dbReference type="ARBA" id="ARBA00022555"/>
    </source>
</evidence>
<evidence type="ECO:0000256" key="14">
    <source>
        <dbReference type="HAMAP-Rule" id="MF_03133"/>
    </source>
</evidence>
<evidence type="ECO:0000256" key="9">
    <source>
        <dbReference type="ARBA" id="ARBA00022840"/>
    </source>
</evidence>
<sequence>MFINRQISLWLQPCLLCGRRSYTWSSSKVRSTFTDFFTSHEHKFVPSSSVIPKKGEGTYFTNAGMNQFKPIFLGECLPTSSLAQLTCVTNSQKCIRVGGKHNDLQDVGHDLTHHTFFEMLGNWSFGDYFKRKACALAYELLTVHYKIPPDRLYFTYFAGDTRLGLPPDEECREVWLSLGIPEARVLPFGERDNFWCMGETGPCGPCTEIHYNHLGGRLAPGEVNTGSPSLVEIWNLVFIQYNRLSENCLQPLPAKHVDTGMGLERLTALLNNTTDNYSTDLFLPSFELITQMSKVPAYKGSLDKLDTGYRILADHMRMVTVAISDGLLPSNDNLGHKLRSILHRCINLSRHTFQTDPCTLLPGLVNTTVNSLGCAYPELLSNETKVCDIVASAIDHHDRQREVAVRSFNKMLSRLHGTTLSGEVMHALEKGDYGSAMSLEMITELASNKNLHLDMEQYEQLQSATSKVSHSRVARPDDTSSSLVRALAASGVAQTDDNPKHDYYPLNESLYDFSSLESFHCNICGLSGSGEVTDTLPEGQQGEVVLDSTCFYAEAGGQEADSGQLVSKTGKFVITDVKNRNGFIIHCGHMTEGYFSKGQNVEASVFMERREGCMRNHTATHLLNSALASVVPSSQQEGSNITPYKLTFDFLALNPVKPEHIEAIESHVRNAVKMEHHVTQCKLPLHEAMEIPNLRKLHNEVYPDEVSVITVGHDAAEVISAELCGGTHVANTIHLVDFCVTQLNTKSQNVKRITCVTGREAEQALLSGKLLCLVSDMLQSMNLQQPDLSDGATLISNTALQLRDVMEARQERLRHSLQFLPDCDVSQQTRLVAMLAETDKSLAWVDSVLKLLIDQQDTELTQTPSLVITTLSAVVGILKKGKDLELVQKTARDEAHTCLHSLEHKVTEVVNERMLAMLAQSIQNTTKQFKDEVEFGFFVPKDFAPRQLVKAFHPDWKVWDLCTRLSLAHFGKKAVTLVYGVENDDDNDQRFSEMLANLQQIATTKGKKVTASGGKIEVFMFTIDSRGQNVDRVSLQNQFPCRWVDVDIVSKD</sequence>
<keyword evidence="9 14" id="KW-0067">ATP-binding</keyword>
<dbReference type="SUPFAM" id="SSF55186">
    <property type="entry name" value="ThrRS/AlaRS common domain"/>
    <property type="match status" value="1"/>
</dbReference>
<dbReference type="InterPro" id="IPR018164">
    <property type="entry name" value="Ala-tRNA-synth_IIc_N"/>
</dbReference>
<dbReference type="GO" id="GO:0004813">
    <property type="term" value="F:alanine-tRNA ligase activity"/>
    <property type="evidence" value="ECO:0007669"/>
    <property type="project" value="UniProtKB-UniRule"/>
</dbReference>
<comment type="catalytic activity">
    <reaction evidence="13 14">
        <text>tRNA(Ala) + L-alanine + ATP = L-alanyl-tRNA(Ala) + AMP + diphosphate</text>
        <dbReference type="Rhea" id="RHEA:12540"/>
        <dbReference type="Rhea" id="RHEA-COMP:9657"/>
        <dbReference type="Rhea" id="RHEA-COMP:9923"/>
        <dbReference type="ChEBI" id="CHEBI:30616"/>
        <dbReference type="ChEBI" id="CHEBI:33019"/>
        <dbReference type="ChEBI" id="CHEBI:57972"/>
        <dbReference type="ChEBI" id="CHEBI:78442"/>
        <dbReference type="ChEBI" id="CHEBI:78497"/>
        <dbReference type="ChEBI" id="CHEBI:456215"/>
        <dbReference type="EC" id="6.1.1.7"/>
    </reaction>
</comment>
<evidence type="ECO:0000256" key="8">
    <source>
        <dbReference type="ARBA" id="ARBA00022833"/>
    </source>
</evidence>
<keyword evidence="4 14" id="KW-0820">tRNA-binding</keyword>
<comment type="domain">
    <text evidence="14">Consists of three domains; the N-terminal catalytic domain, the editing domain and the C-terminal C-Ala domain. The editing domain removes incorrectly charged amino acids, while the C-Ala domain, along with tRNA(Ala), serves as a bridge to cooperatively bring together the editing and aminoacylation centers thus stimulating deacylation of misacylated tRNAs.</text>
</comment>
<dbReference type="HAMAP" id="MF_00036_B">
    <property type="entry name" value="Ala_tRNA_synth_B"/>
    <property type="match status" value="1"/>
</dbReference>
<dbReference type="InterPro" id="IPR045864">
    <property type="entry name" value="aa-tRNA-synth_II/BPL/LPL"/>
</dbReference>
<accession>A0AAV3YSM2</accession>
<gene>
    <name evidence="16" type="ORF">PoB_001244200</name>
</gene>
<evidence type="ECO:0000256" key="5">
    <source>
        <dbReference type="ARBA" id="ARBA00022598"/>
    </source>
</evidence>
<dbReference type="InterPro" id="IPR018163">
    <property type="entry name" value="Thr/Ala-tRNA-synth_IIc_edit"/>
</dbReference>
<evidence type="ECO:0000256" key="13">
    <source>
        <dbReference type="ARBA" id="ARBA00048300"/>
    </source>
</evidence>
<evidence type="ECO:0000256" key="11">
    <source>
        <dbReference type="ARBA" id="ARBA00022917"/>
    </source>
</evidence>
<feature type="binding site" evidence="14">
    <location>
        <position position="728"/>
    </location>
    <ligand>
        <name>Zn(2+)</name>
        <dbReference type="ChEBI" id="CHEBI:29105"/>
    </ligand>
</feature>
<dbReference type="Pfam" id="PF07973">
    <property type="entry name" value="tRNA_SAD"/>
    <property type="match status" value="1"/>
</dbReference>
<reference evidence="16 17" key="1">
    <citation type="journal article" date="2021" name="Elife">
        <title>Chloroplast acquisition without the gene transfer in kleptoplastic sea slugs, Plakobranchus ocellatus.</title>
        <authorList>
            <person name="Maeda T."/>
            <person name="Takahashi S."/>
            <person name="Yoshida T."/>
            <person name="Shimamura S."/>
            <person name="Takaki Y."/>
            <person name="Nagai Y."/>
            <person name="Toyoda A."/>
            <person name="Suzuki Y."/>
            <person name="Arimoto A."/>
            <person name="Ishii H."/>
            <person name="Satoh N."/>
            <person name="Nishiyama T."/>
            <person name="Hasebe M."/>
            <person name="Maruyama T."/>
            <person name="Minagawa J."/>
            <person name="Obokata J."/>
            <person name="Shigenobu S."/>
        </authorList>
    </citation>
    <scope>NUCLEOTIDE SEQUENCE [LARGE SCALE GENOMIC DNA]</scope>
</reference>
<evidence type="ECO:0000256" key="10">
    <source>
        <dbReference type="ARBA" id="ARBA00022884"/>
    </source>
</evidence>
<dbReference type="InterPro" id="IPR018165">
    <property type="entry name" value="Ala-tRNA-synth_IIc_core"/>
</dbReference>
<dbReference type="Gene3D" id="3.30.930.10">
    <property type="entry name" value="Bira Bifunctional Protein, Domain 2"/>
    <property type="match status" value="1"/>
</dbReference>
<dbReference type="InterPro" id="IPR009000">
    <property type="entry name" value="Transl_B-barrel_sf"/>
</dbReference>
<dbReference type="EMBL" id="BLXT01001485">
    <property type="protein sequence ID" value="GFN85936.1"/>
    <property type="molecule type" value="Genomic_DNA"/>
</dbReference>
<evidence type="ECO:0000256" key="3">
    <source>
        <dbReference type="ARBA" id="ARBA00017959"/>
    </source>
</evidence>
<evidence type="ECO:0000256" key="1">
    <source>
        <dbReference type="ARBA" id="ARBA00008429"/>
    </source>
</evidence>
<evidence type="ECO:0000259" key="15">
    <source>
        <dbReference type="PROSITE" id="PS50860"/>
    </source>
</evidence>
<dbReference type="SUPFAM" id="SSF55681">
    <property type="entry name" value="Class II aaRS and biotin synthetases"/>
    <property type="match status" value="1"/>
</dbReference>
<dbReference type="SUPFAM" id="SSF101353">
    <property type="entry name" value="Putative anticodon-binding domain of alanyl-tRNA synthetase (AlaRS)"/>
    <property type="match status" value="1"/>
</dbReference>
<evidence type="ECO:0000313" key="17">
    <source>
        <dbReference type="Proteomes" id="UP000735302"/>
    </source>
</evidence>